<feature type="repeat" description="ANK" evidence="3">
    <location>
        <begin position="319"/>
        <end position="352"/>
    </location>
</feature>
<feature type="repeat" description="ANK" evidence="3">
    <location>
        <begin position="286"/>
        <end position="318"/>
    </location>
</feature>
<name>A0A0W0ZTK1_9GAMM</name>
<dbReference type="PRINTS" id="PR01415">
    <property type="entry name" value="ANKYRIN"/>
</dbReference>
<dbReference type="Proteomes" id="UP000054693">
    <property type="component" value="Unassembled WGS sequence"/>
</dbReference>
<dbReference type="PATRIC" id="fig|40335.7.peg.7"/>
<dbReference type="OrthoDB" id="5649561at2"/>
<evidence type="ECO:0000313" key="5">
    <source>
        <dbReference type="Proteomes" id="UP000054693"/>
    </source>
</evidence>
<proteinExistence type="predicted"/>
<dbReference type="InterPro" id="IPR051165">
    <property type="entry name" value="Multifunctional_ANK_Repeat"/>
</dbReference>
<dbReference type="SUPFAM" id="SSF48403">
    <property type="entry name" value="Ankyrin repeat"/>
    <property type="match status" value="2"/>
</dbReference>
<dbReference type="Gene3D" id="1.25.40.20">
    <property type="entry name" value="Ankyrin repeat-containing domain"/>
    <property type="match status" value="3"/>
</dbReference>
<dbReference type="PROSITE" id="PS50297">
    <property type="entry name" value="ANK_REP_REGION"/>
    <property type="match status" value="3"/>
</dbReference>
<accession>A0A0W0ZTK1</accession>
<dbReference type="STRING" id="40335.Ltuc_0007"/>
<dbReference type="PANTHER" id="PTHR24123:SF33">
    <property type="entry name" value="PROTEIN HOS4"/>
    <property type="match status" value="1"/>
</dbReference>
<dbReference type="EMBL" id="LNZA01000001">
    <property type="protein sequence ID" value="KTD72160.1"/>
    <property type="molecule type" value="Genomic_DNA"/>
</dbReference>
<organism evidence="4 5">
    <name type="scientific">Legionella tucsonensis</name>
    <dbReference type="NCBI Taxonomy" id="40335"/>
    <lineage>
        <taxon>Bacteria</taxon>
        <taxon>Pseudomonadati</taxon>
        <taxon>Pseudomonadota</taxon>
        <taxon>Gammaproteobacteria</taxon>
        <taxon>Legionellales</taxon>
        <taxon>Legionellaceae</taxon>
        <taxon>Legionella</taxon>
    </lineage>
</organism>
<dbReference type="Pfam" id="PF12796">
    <property type="entry name" value="Ank_2"/>
    <property type="match status" value="2"/>
</dbReference>
<dbReference type="InterPro" id="IPR036770">
    <property type="entry name" value="Ankyrin_rpt-contain_sf"/>
</dbReference>
<dbReference type="Pfam" id="PF00023">
    <property type="entry name" value="Ank"/>
    <property type="match status" value="1"/>
</dbReference>
<keyword evidence="2 3" id="KW-0040">ANK repeat</keyword>
<protein>
    <submittedName>
        <fullName evidence="4">Ankyrin repeat protein</fullName>
    </submittedName>
</protein>
<evidence type="ECO:0000256" key="1">
    <source>
        <dbReference type="ARBA" id="ARBA00022737"/>
    </source>
</evidence>
<dbReference type="PROSITE" id="PS50088">
    <property type="entry name" value="ANK_REPEAT"/>
    <property type="match status" value="3"/>
</dbReference>
<reference evidence="4 5" key="1">
    <citation type="submission" date="2015-11" db="EMBL/GenBank/DDBJ databases">
        <title>Genomic analysis of 38 Legionella species identifies large and diverse effector repertoires.</title>
        <authorList>
            <person name="Burstein D."/>
            <person name="Amaro F."/>
            <person name="Zusman T."/>
            <person name="Lifshitz Z."/>
            <person name="Cohen O."/>
            <person name="Gilbert J.A."/>
            <person name="Pupko T."/>
            <person name="Shuman H.A."/>
            <person name="Segal G."/>
        </authorList>
    </citation>
    <scope>NUCLEOTIDE SEQUENCE [LARGE SCALE GENOMIC DNA]</scope>
    <source>
        <strain evidence="4 5">ATCC 49180</strain>
    </source>
</reference>
<keyword evidence="5" id="KW-1185">Reference proteome</keyword>
<dbReference type="AlphaFoldDB" id="A0A0W0ZTK1"/>
<evidence type="ECO:0000256" key="3">
    <source>
        <dbReference type="PROSITE-ProRule" id="PRU00023"/>
    </source>
</evidence>
<gene>
    <name evidence="4" type="ORF">Ltuc_0007</name>
</gene>
<dbReference type="RefSeq" id="WP_058519329.1">
    <property type="nucleotide sequence ID" value="NZ_CAAAIP010000005.1"/>
</dbReference>
<dbReference type="PANTHER" id="PTHR24123">
    <property type="entry name" value="ANKYRIN REPEAT-CONTAINING"/>
    <property type="match status" value="1"/>
</dbReference>
<comment type="caution">
    <text evidence="4">The sequence shown here is derived from an EMBL/GenBank/DDBJ whole genome shotgun (WGS) entry which is preliminary data.</text>
</comment>
<feature type="repeat" description="ANK" evidence="3">
    <location>
        <begin position="110"/>
        <end position="142"/>
    </location>
</feature>
<evidence type="ECO:0000256" key="2">
    <source>
        <dbReference type="ARBA" id="ARBA00023043"/>
    </source>
</evidence>
<evidence type="ECO:0000313" key="4">
    <source>
        <dbReference type="EMBL" id="KTD72160.1"/>
    </source>
</evidence>
<keyword evidence="1" id="KW-0677">Repeat</keyword>
<sequence>MNFDLLCLEIGVSMDQPLSKKLELLQGWFQKNISTELHLSGSENEQFEQYKQATEFYLDFVLPETTHDMSKPNQNFHGDNLVSFLSYMGFDRVLHSLKIDKALLNTKNSNGLTPLHLAALEGNINTVHMLLSLGADPCILNKQKQYPLFSALILPILYEDELRQNKIKIFSLLKEKGNQLLNQDKNGDTVLHQIALQGFDSLIKEILATHTELAYIQNKHTHYPIHTAILNNQIQCVIPLLQIKEGTILADSSGWTALHYAACYANQEILEECCRSSTNKDAPDFTGKTPLMIAAELGRLFAVQILLQHGAQAHITDSAGFSVLHHAVKSGNLKVVRWLIENTNIDINAKDNHNLTPLQISETNVSETGDMEKITALLLEHGASSTPPVPN</sequence>
<dbReference type="SMART" id="SM00248">
    <property type="entry name" value="ANK"/>
    <property type="match status" value="7"/>
</dbReference>
<dbReference type="InterPro" id="IPR002110">
    <property type="entry name" value="Ankyrin_rpt"/>
</dbReference>